<keyword evidence="3" id="KW-1133">Transmembrane helix</keyword>
<evidence type="ECO:0000256" key="1">
    <source>
        <dbReference type="SAM" id="Coils"/>
    </source>
</evidence>
<reference evidence="4 5" key="1">
    <citation type="submission" date="2017-01" db="EMBL/GenBank/DDBJ databases">
        <title>Draft genome sequence of Pseudomonas pachastrellae type strain CCUG 46540T from a deep sea.</title>
        <authorList>
            <person name="Gomila M."/>
            <person name="Mulet M."/>
            <person name="Lalucat J."/>
            <person name="Garcia-Valdes E."/>
        </authorList>
    </citation>
    <scope>NUCLEOTIDE SEQUENCE [LARGE SCALE GENOMIC DNA]</scope>
    <source>
        <strain evidence="4 5">CCUG 46540</strain>
    </source>
</reference>
<sequence>MGELPSISATRERSSESAADGQTTRTVGELRAEPPSRPSAGGSGALWALCAALSLALLGLGYWTHQQQSALRQQLVSTQNSFARISEEASGRIQDITGQVSASQDSFGAAEQARQAEVTRLKEQLAALNKRQTEQQQVLEQVQQAGVRRGEQLVAQQQALQTLRDDSEQQLIEAQTRAEQLAALQRQVAEAEQALEQVRGELAGLAALELQLGQQSEQLAAQQQALKALEGKDSSAEVDQAMLVLRSELDQRLAATDQALQAIDNFRLQTNRSLSTLQSQLSALHSRVEGN</sequence>
<feature type="transmembrane region" description="Helical" evidence="3">
    <location>
        <begin position="44"/>
        <end position="63"/>
    </location>
</feature>
<evidence type="ECO:0000256" key="3">
    <source>
        <dbReference type="SAM" id="Phobius"/>
    </source>
</evidence>
<feature type="coiled-coil region" evidence="1">
    <location>
        <begin position="111"/>
        <end position="232"/>
    </location>
</feature>
<evidence type="ECO:0008006" key="6">
    <source>
        <dbReference type="Google" id="ProtNLM"/>
    </source>
</evidence>
<evidence type="ECO:0000256" key="2">
    <source>
        <dbReference type="SAM" id="MobiDB-lite"/>
    </source>
</evidence>
<dbReference type="STRING" id="254161.SAMN05216256_1333"/>
<evidence type="ECO:0000313" key="5">
    <source>
        <dbReference type="Proteomes" id="UP000242847"/>
    </source>
</evidence>
<keyword evidence="3" id="KW-0812">Transmembrane</keyword>
<accession>A0A1S8DAR2</accession>
<keyword evidence="1" id="KW-0175">Coiled coil</keyword>
<organism evidence="4 5">
    <name type="scientific">Halopseudomonas pachastrellae</name>
    <dbReference type="NCBI Taxonomy" id="254161"/>
    <lineage>
        <taxon>Bacteria</taxon>
        <taxon>Pseudomonadati</taxon>
        <taxon>Pseudomonadota</taxon>
        <taxon>Gammaproteobacteria</taxon>
        <taxon>Pseudomonadales</taxon>
        <taxon>Pseudomonadaceae</taxon>
        <taxon>Halopseudomonas</taxon>
    </lineage>
</organism>
<gene>
    <name evidence="4" type="ORF">BXT89_17640</name>
</gene>
<dbReference type="Proteomes" id="UP000242847">
    <property type="component" value="Unassembled WGS sequence"/>
</dbReference>
<keyword evidence="3" id="KW-0472">Membrane</keyword>
<feature type="region of interest" description="Disordered" evidence="2">
    <location>
        <begin position="1"/>
        <end position="41"/>
    </location>
</feature>
<keyword evidence="5" id="KW-1185">Reference proteome</keyword>
<comment type="caution">
    <text evidence="4">The sequence shown here is derived from an EMBL/GenBank/DDBJ whole genome shotgun (WGS) entry which is preliminary data.</text>
</comment>
<name>A0A1S8DAR2_9GAMM</name>
<protein>
    <recommendedName>
        <fullName evidence="6">ATPase</fullName>
    </recommendedName>
</protein>
<dbReference type="EMBL" id="MUBC01000067">
    <property type="protein sequence ID" value="ONM42493.1"/>
    <property type="molecule type" value="Genomic_DNA"/>
</dbReference>
<proteinExistence type="predicted"/>
<evidence type="ECO:0000313" key="4">
    <source>
        <dbReference type="EMBL" id="ONM42493.1"/>
    </source>
</evidence>
<dbReference type="AlphaFoldDB" id="A0A1S8DAR2"/>